<dbReference type="PROSITE" id="PS51257">
    <property type="entry name" value="PROKAR_LIPOPROTEIN"/>
    <property type="match status" value="1"/>
</dbReference>
<comment type="similarity">
    <text evidence="5">Belongs to the laat-1 family.</text>
</comment>
<dbReference type="RefSeq" id="XP_014178814.1">
    <property type="nucleotide sequence ID" value="XM_014323339.1"/>
</dbReference>
<evidence type="ECO:0000256" key="1">
    <source>
        <dbReference type="ARBA" id="ARBA00004141"/>
    </source>
</evidence>
<organism evidence="9 10">
    <name type="scientific">Trichosporon asahii var. asahii (strain ATCC 90039 / CBS 2479 / JCM 2466 / KCTC 7840 / NBRC 103889/ NCYC 2677 / UAMH 7654)</name>
    <name type="common">Yeast</name>
    <dbReference type="NCBI Taxonomy" id="1186058"/>
    <lineage>
        <taxon>Eukaryota</taxon>
        <taxon>Fungi</taxon>
        <taxon>Dikarya</taxon>
        <taxon>Basidiomycota</taxon>
        <taxon>Agaricomycotina</taxon>
        <taxon>Tremellomycetes</taxon>
        <taxon>Trichosporonales</taxon>
        <taxon>Trichosporonaceae</taxon>
        <taxon>Trichosporon</taxon>
    </lineage>
</organism>
<dbReference type="PANTHER" id="PTHR16201">
    <property type="entry name" value="SEVEN TRANSMEMBRANE PROTEIN 1-RELATED"/>
    <property type="match status" value="1"/>
</dbReference>
<evidence type="ECO:0000256" key="7">
    <source>
        <dbReference type="SAM" id="MobiDB-lite"/>
    </source>
</evidence>
<reference evidence="9 10" key="1">
    <citation type="journal article" date="2012" name="Eukaryot. Cell">
        <title>Draft genome sequence of CBS 2479, the standard type strain of Trichosporon asahii.</title>
        <authorList>
            <person name="Yang R.Y."/>
            <person name="Li H.T."/>
            <person name="Zhu H."/>
            <person name="Zhou G.P."/>
            <person name="Wang M."/>
            <person name="Wang L."/>
        </authorList>
    </citation>
    <scope>NUCLEOTIDE SEQUENCE [LARGE SCALE GENOMIC DNA]</scope>
    <source>
        <strain evidence="10">ATCC 90039 / CBS 2479 / JCM 2466 / KCTC 7840 / NCYC 2677 / UAMH 7654</strain>
    </source>
</reference>
<keyword evidence="3 8" id="KW-1133">Transmembrane helix</keyword>
<sequence>MIDRATLASLFGYASIACWLLAQFPQVVKNWQLQSCDGLSLPFLINWLAGDVTNLIGCVLTDQLPFQTYLATYFVFVDVTLVGQYFYYAPRTKPPPQPESMTASPRTSLILPRRTSSYSEHHSPILPRRGGSGKGHARTAPCAPPVDSAEAMYAAALDVARAAERISRRGGSGRGRPRHHHTPPPDASSSTEHIRGSVSSSQYSEDEDDETRTHHHRMTQSLVLPPRPPRSSSWLSNDDRGRSLTRISDIASGSQTPDTLESQLPELRRPKRHHSRSQSVRAHGTGRRAAGVAFMGLGFIFMRATSTGGEAGSTAGGHVVPIASEAEMTSHPWWQPKYPAPLPSLYDAPTTVVTFANSSHPGGGHDDDDDDDKPGGPHKPEPINIRELIGRFQRRSVEGLSMLLFLMAFCGNVFYVLSILVAPVKPDEQIHYLFLAHLWQEQAEGAACPAAAPLKDVRELRPFALPTPRGRRAPPAPRKPPQEESYGPPLPQPGVPKCADAQRDGQQCCLAHQQPAEANVRVRDDAWG</sequence>
<evidence type="ECO:0000256" key="3">
    <source>
        <dbReference type="ARBA" id="ARBA00022989"/>
    </source>
</evidence>
<dbReference type="EMBL" id="ALBS01000235">
    <property type="protein sequence ID" value="EJT47599.1"/>
    <property type="molecule type" value="Genomic_DNA"/>
</dbReference>
<evidence type="ECO:0000313" key="9">
    <source>
        <dbReference type="EMBL" id="EJT47599.1"/>
    </source>
</evidence>
<comment type="caution">
    <text evidence="9">The sequence shown here is derived from an EMBL/GenBank/DDBJ whole genome shotgun (WGS) entry which is preliminary data.</text>
</comment>
<dbReference type="KEGG" id="tasa:A1Q1_03541"/>
<dbReference type="Pfam" id="PF04193">
    <property type="entry name" value="PQ-loop"/>
    <property type="match status" value="2"/>
</dbReference>
<dbReference type="InterPro" id="IPR051415">
    <property type="entry name" value="LAAT-1"/>
</dbReference>
<evidence type="ECO:0000256" key="5">
    <source>
        <dbReference type="ARBA" id="ARBA00038039"/>
    </source>
</evidence>
<dbReference type="GO" id="GO:0015174">
    <property type="term" value="F:basic amino acid transmembrane transporter activity"/>
    <property type="evidence" value="ECO:0007669"/>
    <property type="project" value="TreeGrafter"/>
</dbReference>
<dbReference type="OrthoDB" id="8048523at2759"/>
<dbReference type="PANTHER" id="PTHR16201:SF34">
    <property type="entry name" value="LYSOSOMAL AMINO ACID TRANSPORTER 1"/>
    <property type="match status" value="1"/>
</dbReference>
<evidence type="ECO:0000256" key="6">
    <source>
        <dbReference type="ARBA" id="ARBA00050768"/>
    </source>
</evidence>
<feature type="region of interest" description="Disordered" evidence="7">
    <location>
        <begin position="113"/>
        <end position="143"/>
    </location>
</feature>
<evidence type="ECO:0000256" key="8">
    <source>
        <dbReference type="SAM" id="Phobius"/>
    </source>
</evidence>
<dbReference type="GeneID" id="25987054"/>
<dbReference type="GO" id="GO:0034488">
    <property type="term" value="P:basic amino acid transmembrane export from vacuole"/>
    <property type="evidence" value="ECO:0007669"/>
    <property type="project" value="TreeGrafter"/>
</dbReference>
<name>J6EST4_TRIAS</name>
<dbReference type="FunFam" id="1.20.1280.290:FF:000009">
    <property type="entry name" value="PQ loop repeat family protein"/>
    <property type="match status" value="1"/>
</dbReference>
<dbReference type="InterPro" id="IPR006603">
    <property type="entry name" value="PQ-loop_rpt"/>
</dbReference>
<dbReference type="Proteomes" id="UP000002748">
    <property type="component" value="Unassembled WGS sequence"/>
</dbReference>
<evidence type="ECO:0000313" key="10">
    <source>
        <dbReference type="Proteomes" id="UP000002748"/>
    </source>
</evidence>
<comment type="catalytic activity">
    <reaction evidence="6">
        <text>L-histidine(out) + L-arginine(in) = L-histidine(in) + L-arginine(out)</text>
        <dbReference type="Rhea" id="RHEA:71063"/>
        <dbReference type="ChEBI" id="CHEBI:32682"/>
        <dbReference type="ChEBI" id="CHEBI:57595"/>
    </reaction>
</comment>
<dbReference type="SMART" id="SM00679">
    <property type="entry name" value="CTNS"/>
    <property type="match status" value="2"/>
</dbReference>
<feature type="region of interest" description="Disordered" evidence="7">
    <location>
        <begin position="463"/>
        <end position="500"/>
    </location>
</feature>
<feature type="transmembrane region" description="Helical" evidence="8">
    <location>
        <begin position="7"/>
        <end position="24"/>
    </location>
</feature>
<protein>
    <submittedName>
        <fullName evidence="9">Vacuolar membrane protein</fullName>
    </submittedName>
</protein>
<feature type="compositionally biased region" description="Polar residues" evidence="7">
    <location>
        <begin position="251"/>
        <end position="262"/>
    </location>
</feature>
<dbReference type="AlphaFoldDB" id="J6EST4"/>
<feature type="region of interest" description="Disordered" evidence="7">
    <location>
        <begin position="355"/>
        <end position="383"/>
    </location>
</feature>
<feature type="transmembrane region" description="Helical" evidence="8">
    <location>
        <begin position="70"/>
        <end position="88"/>
    </location>
</feature>
<dbReference type="GO" id="GO:0000329">
    <property type="term" value="C:fungal-type vacuole membrane"/>
    <property type="evidence" value="ECO:0007669"/>
    <property type="project" value="TreeGrafter"/>
</dbReference>
<comment type="subcellular location">
    <subcellularLocation>
        <location evidence="1">Membrane</location>
        <topology evidence="1">Multi-pass membrane protein</topology>
    </subcellularLocation>
</comment>
<feature type="region of interest" description="Disordered" evidence="7">
    <location>
        <begin position="166"/>
        <end position="286"/>
    </location>
</feature>
<dbReference type="HOGENOM" id="CLU_019699_6_0_1"/>
<feature type="transmembrane region" description="Helical" evidence="8">
    <location>
        <begin position="400"/>
        <end position="422"/>
    </location>
</feature>
<evidence type="ECO:0000256" key="2">
    <source>
        <dbReference type="ARBA" id="ARBA00022692"/>
    </source>
</evidence>
<dbReference type="Gene3D" id="1.20.1280.290">
    <property type="match status" value="1"/>
</dbReference>
<gene>
    <name evidence="9" type="ORF">A1Q1_03541</name>
</gene>
<dbReference type="VEuPathDB" id="FungiDB:A1Q1_03541"/>
<proteinExistence type="inferred from homology"/>
<evidence type="ECO:0000256" key="4">
    <source>
        <dbReference type="ARBA" id="ARBA00023136"/>
    </source>
</evidence>
<accession>J6EST4</accession>
<keyword evidence="4 8" id="KW-0472">Membrane</keyword>
<keyword evidence="2 8" id="KW-0812">Transmembrane</keyword>